<feature type="compositionally biased region" description="Basic and acidic residues" evidence="1">
    <location>
        <begin position="103"/>
        <end position="118"/>
    </location>
</feature>
<dbReference type="STRING" id="282301.A0A267DEB7"/>
<organism evidence="3 4">
    <name type="scientific">Macrostomum lignano</name>
    <dbReference type="NCBI Taxonomy" id="282301"/>
    <lineage>
        <taxon>Eukaryota</taxon>
        <taxon>Metazoa</taxon>
        <taxon>Spiralia</taxon>
        <taxon>Lophotrochozoa</taxon>
        <taxon>Platyhelminthes</taxon>
        <taxon>Rhabditophora</taxon>
        <taxon>Macrostomorpha</taxon>
        <taxon>Macrostomida</taxon>
        <taxon>Macrostomidae</taxon>
        <taxon>Macrostomum</taxon>
    </lineage>
</organism>
<dbReference type="PANTHER" id="PTHR13248">
    <property type="entry name" value="TRANSCRIPTION ELONGATION FACTOR B POLYPEPTIDE 2"/>
    <property type="match status" value="1"/>
</dbReference>
<feature type="compositionally biased region" description="Basic residues" evidence="1">
    <location>
        <begin position="76"/>
        <end position="85"/>
    </location>
</feature>
<evidence type="ECO:0000313" key="4">
    <source>
        <dbReference type="Proteomes" id="UP000215902"/>
    </source>
</evidence>
<evidence type="ECO:0000259" key="2">
    <source>
        <dbReference type="PROSITE" id="PS50053"/>
    </source>
</evidence>
<dbReference type="Proteomes" id="UP000215902">
    <property type="component" value="Unassembled WGS sequence"/>
</dbReference>
<feature type="compositionally biased region" description="Low complexity" evidence="1">
    <location>
        <begin position="86"/>
        <end position="101"/>
    </location>
</feature>
<name>A0A267DEB7_9PLAT</name>
<dbReference type="EMBL" id="NIVC01004657">
    <property type="protein sequence ID" value="PAA46909.1"/>
    <property type="molecule type" value="Genomic_DNA"/>
</dbReference>
<accession>A0A267DEB7</accession>
<dbReference type="GO" id="GO:0006368">
    <property type="term" value="P:transcription elongation by RNA polymerase II"/>
    <property type="evidence" value="ECO:0007669"/>
    <property type="project" value="InterPro"/>
</dbReference>
<dbReference type="AlphaFoldDB" id="A0A267DEB7"/>
<comment type="caution">
    <text evidence="3">The sequence shown here is derived from an EMBL/GenBank/DDBJ whole genome shotgun (WGS) entry which is preliminary data.</text>
</comment>
<dbReference type="InterPro" id="IPR039049">
    <property type="entry name" value="ELOB"/>
</dbReference>
<gene>
    <name evidence="3" type="ORF">BOX15_Mlig009225g3</name>
</gene>
<dbReference type="SUPFAM" id="SSF54236">
    <property type="entry name" value="Ubiquitin-like"/>
    <property type="match status" value="1"/>
</dbReference>
<sequence>MDVYFMIRCKKVTMLLDTKETSQVLELKKMIEGILKVSPENQQLVKDETEVLLDNRTLADWRPQCQHGQSPAARSARPRHPRQSRRALPAAGHRAVHLAARAARRDEGSGLERRRPGHVDPGVLSCQPAPNLRLGGKGLILGEGAS</sequence>
<feature type="region of interest" description="Disordered" evidence="1">
    <location>
        <begin position="62"/>
        <end position="126"/>
    </location>
</feature>
<dbReference type="GO" id="GO:0030891">
    <property type="term" value="C:VCB complex"/>
    <property type="evidence" value="ECO:0007669"/>
    <property type="project" value="InterPro"/>
</dbReference>
<dbReference type="InterPro" id="IPR000626">
    <property type="entry name" value="Ubiquitin-like_dom"/>
</dbReference>
<evidence type="ECO:0000313" key="3">
    <source>
        <dbReference type="EMBL" id="PAA46909.1"/>
    </source>
</evidence>
<dbReference type="Gene3D" id="3.10.20.90">
    <property type="entry name" value="Phosphatidylinositol 3-kinase Catalytic Subunit, Chain A, domain 1"/>
    <property type="match status" value="1"/>
</dbReference>
<feature type="domain" description="Ubiquitin-like" evidence="2">
    <location>
        <begin position="1"/>
        <end position="60"/>
    </location>
</feature>
<proteinExistence type="predicted"/>
<reference evidence="3 4" key="1">
    <citation type="submission" date="2017-06" db="EMBL/GenBank/DDBJ databases">
        <title>A platform for efficient transgenesis in Macrostomum lignano, a flatworm model organism for stem cell research.</title>
        <authorList>
            <person name="Berezikov E."/>
        </authorList>
    </citation>
    <scope>NUCLEOTIDE SEQUENCE [LARGE SCALE GENOMIC DNA]</scope>
    <source>
        <strain evidence="3">DV1</strain>
        <tissue evidence="3">Whole organism</tissue>
    </source>
</reference>
<dbReference type="OrthoDB" id="7537057at2759"/>
<dbReference type="PROSITE" id="PS50053">
    <property type="entry name" value="UBIQUITIN_2"/>
    <property type="match status" value="1"/>
</dbReference>
<protein>
    <recommendedName>
        <fullName evidence="2">Ubiquitin-like domain-containing protein</fullName>
    </recommendedName>
</protein>
<dbReference type="InterPro" id="IPR029071">
    <property type="entry name" value="Ubiquitin-like_domsf"/>
</dbReference>
<dbReference type="PANTHER" id="PTHR13248:SF4">
    <property type="entry name" value="ELONGIN B"/>
    <property type="match status" value="1"/>
</dbReference>
<evidence type="ECO:0000256" key="1">
    <source>
        <dbReference type="SAM" id="MobiDB-lite"/>
    </source>
</evidence>
<dbReference type="GO" id="GO:0070449">
    <property type="term" value="C:elongin complex"/>
    <property type="evidence" value="ECO:0007669"/>
    <property type="project" value="InterPro"/>
</dbReference>
<keyword evidence="4" id="KW-1185">Reference proteome</keyword>